<dbReference type="RefSeq" id="WP_243360487.1">
    <property type="nucleotide sequence ID" value="NZ_JALGBH010000001.1"/>
</dbReference>
<keyword evidence="2" id="KW-0472">Membrane</keyword>
<dbReference type="Proteomes" id="UP001165460">
    <property type="component" value="Unassembled WGS sequence"/>
</dbReference>
<protein>
    <submittedName>
        <fullName evidence="3">Uncharacterized protein</fullName>
    </submittedName>
</protein>
<reference evidence="3" key="1">
    <citation type="submission" date="2022-03" db="EMBL/GenBank/DDBJ databases">
        <authorList>
            <person name="Woo C.Y."/>
        </authorList>
    </citation>
    <scope>NUCLEOTIDE SEQUENCE</scope>
    <source>
        <strain evidence="3">CYS-01</strain>
    </source>
</reference>
<evidence type="ECO:0000313" key="3">
    <source>
        <dbReference type="EMBL" id="MCJ0742214.1"/>
    </source>
</evidence>
<sequence>MQENIWQTKIDSIPLPENSDQAWEDMEALLNTHYPVTEPVRTGGVLKIVMTKLFSMLGYVLPAAAMVTVGTYMIIPTKDNEKTLPLPSQMSKKRKVDLPVKKDTNLKKDSLIRANENSKSILIDTIPQNKIPSMRIRSGKIQHLQEEVLNEKETDSSVQEIISRYRKSAPNNVRSTENTEVKSNNRARKRN</sequence>
<organism evidence="3 4">
    <name type="scientific">Pedobacter montanisoli</name>
    <dbReference type="NCBI Taxonomy" id="2923277"/>
    <lineage>
        <taxon>Bacteria</taxon>
        <taxon>Pseudomonadati</taxon>
        <taxon>Bacteroidota</taxon>
        <taxon>Sphingobacteriia</taxon>
        <taxon>Sphingobacteriales</taxon>
        <taxon>Sphingobacteriaceae</taxon>
        <taxon>Pedobacter</taxon>
    </lineage>
</organism>
<gene>
    <name evidence="3" type="ORF">MMF97_05770</name>
</gene>
<proteinExistence type="predicted"/>
<accession>A0ABS9ZVL0</accession>
<keyword evidence="2" id="KW-0812">Transmembrane</keyword>
<keyword evidence="2" id="KW-1133">Transmembrane helix</keyword>
<feature type="transmembrane region" description="Helical" evidence="2">
    <location>
        <begin position="56"/>
        <end position="75"/>
    </location>
</feature>
<evidence type="ECO:0000256" key="1">
    <source>
        <dbReference type="SAM" id="MobiDB-lite"/>
    </source>
</evidence>
<evidence type="ECO:0000313" key="4">
    <source>
        <dbReference type="Proteomes" id="UP001165460"/>
    </source>
</evidence>
<dbReference type="EMBL" id="JALGBH010000001">
    <property type="protein sequence ID" value="MCJ0742214.1"/>
    <property type="molecule type" value="Genomic_DNA"/>
</dbReference>
<name>A0ABS9ZVL0_9SPHI</name>
<evidence type="ECO:0000256" key="2">
    <source>
        <dbReference type="SAM" id="Phobius"/>
    </source>
</evidence>
<keyword evidence="4" id="KW-1185">Reference proteome</keyword>
<feature type="region of interest" description="Disordered" evidence="1">
    <location>
        <begin position="170"/>
        <end position="191"/>
    </location>
</feature>
<feature type="compositionally biased region" description="Polar residues" evidence="1">
    <location>
        <begin position="170"/>
        <end position="184"/>
    </location>
</feature>
<comment type="caution">
    <text evidence="3">The sequence shown here is derived from an EMBL/GenBank/DDBJ whole genome shotgun (WGS) entry which is preliminary data.</text>
</comment>